<feature type="transmembrane region" description="Helical" evidence="1">
    <location>
        <begin position="63"/>
        <end position="81"/>
    </location>
</feature>
<dbReference type="EMBL" id="JAOPGA020001514">
    <property type="protein sequence ID" value="KAL0489132.1"/>
    <property type="molecule type" value="Genomic_DNA"/>
</dbReference>
<keyword evidence="4" id="KW-1185">Reference proteome</keyword>
<dbReference type="PANTHER" id="PTHR11161">
    <property type="entry name" value="O-ACYLTRANSFERASE"/>
    <property type="match status" value="1"/>
</dbReference>
<keyword evidence="1" id="KW-0472">Membrane</keyword>
<feature type="transmembrane region" description="Helical" evidence="1">
    <location>
        <begin position="294"/>
        <end position="311"/>
    </location>
</feature>
<feature type="transmembrane region" description="Helical" evidence="1">
    <location>
        <begin position="221"/>
        <end position="239"/>
    </location>
</feature>
<proteinExistence type="predicted"/>
<protein>
    <recommendedName>
        <fullName evidence="2">Acyltransferase 3 domain-containing protein</fullName>
    </recommendedName>
</protein>
<feature type="transmembrane region" description="Helical" evidence="1">
    <location>
        <begin position="437"/>
        <end position="458"/>
    </location>
</feature>
<evidence type="ECO:0000313" key="4">
    <source>
        <dbReference type="Proteomes" id="UP001431209"/>
    </source>
</evidence>
<dbReference type="Proteomes" id="UP001431209">
    <property type="component" value="Unassembled WGS sequence"/>
</dbReference>
<keyword evidence="1" id="KW-0812">Transmembrane</keyword>
<name>A0AAW2ZIJ9_9EUKA</name>
<evidence type="ECO:0000256" key="1">
    <source>
        <dbReference type="SAM" id="Phobius"/>
    </source>
</evidence>
<sequence>MSSHETDKDVTIPVHDDAREDEQTLIKRIFSALTTSFNPKKNLIATFKRPDNQLKPLDGIRSLGFLWVLLIHSWKALAVGIDPKDVDLQAKLEESHYVNWSAFSRLADKGGYGVDMFFVLSGFLISFILIKERQKNISANDTSTRRVGINIPRFYVRRALRIIPVYWLAIGFATLIGLLLFSKDSFIYESSMNCAYKFWHNVLFLNNVLGTYNTMCLVPSWSIAVEVQMYVISPLIIYLMCLKKILAFIVPFVMIVASCLINLVLAILYDCSSEVAFESDVCKTVLYEKVYTKWSPYLFGMMAAYIYVNYFENKSDQALSERANFYRKISLYCTYGAACVATIIVILVNYDFNNPAFVRWMDYAVARPLFGLITAFVLLNCLVGNLKIINSILSLYVFYPIGQLSYSGYLFQFFVIVFNYSYVINIGWFGVGHGSLFVLNLFNTITTLLICIPIHIFIERPIMNLRW</sequence>
<evidence type="ECO:0000313" key="3">
    <source>
        <dbReference type="EMBL" id="KAL0489132.1"/>
    </source>
</evidence>
<accession>A0AAW2ZIJ9</accession>
<dbReference type="PANTHER" id="PTHR11161:SF0">
    <property type="entry name" value="O-ACYLTRANSFERASE LIKE PROTEIN"/>
    <property type="match status" value="1"/>
</dbReference>
<evidence type="ECO:0000259" key="2">
    <source>
        <dbReference type="Pfam" id="PF01757"/>
    </source>
</evidence>
<dbReference type="InterPro" id="IPR002656">
    <property type="entry name" value="Acyl_transf_3_dom"/>
</dbReference>
<gene>
    <name evidence="3" type="ORF">AKO1_009037</name>
</gene>
<feature type="domain" description="Acyltransferase 3" evidence="2">
    <location>
        <begin position="57"/>
        <end position="454"/>
    </location>
</feature>
<feature type="transmembrane region" description="Helical" evidence="1">
    <location>
        <begin position="410"/>
        <end position="431"/>
    </location>
</feature>
<feature type="transmembrane region" description="Helical" evidence="1">
    <location>
        <begin position="370"/>
        <end position="398"/>
    </location>
</feature>
<feature type="transmembrane region" description="Helical" evidence="1">
    <location>
        <begin position="332"/>
        <end position="350"/>
    </location>
</feature>
<dbReference type="Pfam" id="PF01757">
    <property type="entry name" value="Acyl_transf_3"/>
    <property type="match status" value="1"/>
</dbReference>
<dbReference type="AlphaFoldDB" id="A0AAW2ZIJ9"/>
<reference evidence="3 4" key="1">
    <citation type="submission" date="2024-03" db="EMBL/GenBank/DDBJ databases">
        <title>The Acrasis kona genome and developmental transcriptomes reveal deep origins of eukaryotic multicellular pathways.</title>
        <authorList>
            <person name="Sheikh S."/>
            <person name="Fu C.-J."/>
            <person name="Brown M.W."/>
            <person name="Baldauf S.L."/>
        </authorList>
    </citation>
    <scope>NUCLEOTIDE SEQUENCE [LARGE SCALE GENOMIC DNA]</scope>
    <source>
        <strain evidence="3 4">ATCC MYA-3509</strain>
    </source>
</reference>
<dbReference type="GO" id="GO:0016747">
    <property type="term" value="F:acyltransferase activity, transferring groups other than amino-acyl groups"/>
    <property type="evidence" value="ECO:0007669"/>
    <property type="project" value="InterPro"/>
</dbReference>
<feature type="transmembrane region" description="Helical" evidence="1">
    <location>
        <begin position="163"/>
        <end position="182"/>
    </location>
</feature>
<dbReference type="InterPro" id="IPR052728">
    <property type="entry name" value="O2_lipid_transport_reg"/>
</dbReference>
<keyword evidence="1" id="KW-1133">Transmembrane helix</keyword>
<organism evidence="3 4">
    <name type="scientific">Acrasis kona</name>
    <dbReference type="NCBI Taxonomy" id="1008807"/>
    <lineage>
        <taxon>Eukaryota</taxon>
        <taxon>Discoba</taxon>
        <taxon>Heterolobosea</taxon>
        <taxon>Tetramitia</taxon>
        <taxon>Eutetramitia</taxon>
        <taxon>Acrasidae</taxon>
        <taxon>Acrasis</taxon>
    </lineage>
</organism>
<comment type="caution">
    <text evidence="3">The sequence shown here is derived from an EMBL/GenBank/DDBJ whole genome shotgun (WGS) entry which is preliminary data.</text>
</comment>
<feature type="transmembrane region" description="Helical" evidence="1">
    <location>
        <begin position="246"/>
        <end position="269"/>
    </location>
</feature>
<feature type="transmembrane region" description="Helical" evidence="1">
    <location>
        <begin position="110"/>
        <end position="130"/>
    </location>
</feature>